<evidence type="ECO:0000256" key="2">
    <source>
        <dbReference type="SAM" id="MobiDB-lite"/>
    </source>
</evidence>
<proteinExistence type="predicted"/>
<gene>
    <name evidence="4" type="ORF">DP116_00825</name>
</gene>
<sequence>MDNLESKIVEILKRGTPLRAVHIADMLGVERREINHYLYSSLKHMVVQDSDYRWSLKTNQISKTQRPSTQAPTSHTKSSQPVRQNNLYSFTKEEIKQDSPLRSTPQTKSSQHAKPTSQTPSSQPSKHENLQKFSEKSFQQNGQPQQASTAQTPPLSQPVKQNNPYKVIKTELGQASPEEKVKIIENAFRQEQFRELEDEEINALQSILEQSRREIDIANTAYTQGKLSTRKNNPIMIAILSVALTLSTLFLISQFIPNLTNQPSPTIPQTKSMQ</sequence>
<dbReference type="InterPro" id="IPR036390">
    <property type="entry name" value="WH_DNA-bd_sf"/>
</dbReference>
<evidence type="ECO:0000256" key="3">
    <source>
        <dbReference type="SAM" id="Phobius"/>
    </source>
</evidence>
<evidence type="ECO:0000313" key="5">
    <source>
        <dbReference type="Proteomes" id="UP000718564"/>
    </source>
</evidence>
<keyword evidence="3" id="KW-1133">Transmembrane helix</keyword>
<keyword evidence="1" id="KW-0175">Coiled coil</keyword>
<organism evidence="4 5">
    <name type="scientific">Brasilonema bromeliae SPC951</name>
    <dbReference type="NCBI Taxonomy" id="385972"/>
    <lineage>
        <taxon>Bacteria</taxon>
        <taxon>Bacillati</taxon>
        <taxon>Cyanobacteriota</taxon>
        <taxon>Cyanophyceae</taxon>
        <taxon>Nostocales</taxon>
        <taxon>Scytonemataceae</taxon>
        <taxon>Brasilonema</taxon>
        <taxon>Bromeliae group (in: Brasilonema)</taxon>
    </lineage>
</organism>
<comment type="caution">
    <text evidence="4">The sequence shown here is derived from an EMBL/GenBank/DDBJ whole genome shotgun (WGS) entry which is preliminary data.</text>
</comment>
<keyword evidence="3" id="KW-0812">Transmembrane</keyword>
<feature type="transmembrane region" description="Helical" evidence="3">
    <location>
        <begin position="235"/>
        <end position="256"/>
    </location>
</feature>
<evidence type="ECO:0000313" key="4">
    <source>
        <dbReference type="EMBL" id="NMG18057.1"/>
    </source>
</evidence>
<feature type="region of interest" description="Disordered" evidence="2">
    <location>
        <begin position="61"/>
        <end position="163"/>
    </location>
</feature>
<feature type="compositionally biased region" description="Polar residues" evidence="2">
    <location>
        <begin position="100"/>
        <end position="114"/>
    </location>
</feature>
<evidence type="ECO:0000256" key="1">
    <source>
        <dbReference type="SAM" id="Coils"/>
    </source>
</evidence>
<protein>
    <submittedName>
        <fullName evidence="4">Uncharacterized protein</fullName>
    </submittedName>
</protein>
<keyword evidence="3" id="KW-0472">Membrane</keyword>
<name>A0ABX1P1B9_9CYAN</name>
<dbReference type="RefSeq" id="WP_169153351.1">
    <property type="nucleotide sequence ID" value="NZ_CAWPJE010000227.1"/>
</dbReference>
<feature type="compositionally biased region" description="Low complexity" evidence="2">
    <location>
        <begin position="143"/>
        <end position="154"/>
    </location>
</feature>
<dbReference type="EMBL" id="QMEB01000003">
    <property type="protein sequence ID" value="NMG18057.1"/>
    <property type="molecule type" value="Genomic_DNA"/>
</dbReference>
<reference evidence="4 5" key="1">
    <citation type="submission" date="2018-06" db="EMBL/GenBank/DDBJ databases">
        <title>Comparative genomics of Brasilonema spp. strains.</title>
        <authorList>
            <person name="Alvarenga D.O."/>
            <person name="Fiore M.F."/>
            <person name="Varani A.M."/>
        </authorList>
    </citation>
    <scope>NUCLEOTIDE SEQUENCE [LARGE SCALE GENOMIC DNA]</scope>
    <source>
        <strain evidence="4 5">SPC951</strain>
    </source>
</reference>
<dbReference type="InterPro" id="IPR036388">
    <property type="entry name" value="WH-like_DNA-bd_sf"/>
</dbReference>
<feature type="compositionally biased region" description="Polar residues" evidence="2">
    <location>
        <begin position="61"/>
        <end position="89"/>
    </location>
</feature>
<feature type="compositionally biased region" description="Low complexity" evidence="2">
    <location>
        <begin position="115"/>
        <end position="124"/>
    </location>
</feature>
<dbReference type="SUPFAM" id="SSF46785">
    <property type="entry name" value="Winged helix' DNA-binding domain"/>
    <property type="match status" value="1"/>
</dbReference>
<keyword evidence="5" id="KW-1185">Reference proteome</keyword>
<feature type="compositionally biased region" description="Basic and acidic residues" evidence="2">
    <location>
        <begin position="125"/>
        <end position="135"/>
    </location>
</feature>
<accession>A0ABX1P1B9</accession>
<feature type="coiled-coil region" evidence="1">
    <location>
        <begin position="194"/>
        <end position="221"/>
    </location>
</feature>
<dbReference type="Gene3D" id="1.10.10.10">
    <property type="entry name" value="Winged helix-like DNA-binding domain superfamily/Winged helix DNA-binding domain"/>
    <property type="match status" value="1"/>
</dbReference>
<dbReference type="Proteomes" id="UP000718564">
    <property type="component" value="Unassembled WGS sequence"/>
</dbReference>